<protein>
    <submittedName>
        <fullName evidence="1">Uncharacterized protein</fullName>
    </submittedName>
</protein>
<dbReference type="EMBL" id="JAPWGM010000002">
    <property type="protein sequence ID" value="MCZ4243754.1"/>
    <property type="molecule type" value="Genomic_DNA"/>
</dbReference>
<proteinExistence type="predicted"/>
<dbReference type="Proteomes" id="UP001144347">
    <property type="component" value="Unassembled WGS sequence"/>
</dbReference>
<keyword evidence="2" id="KW-1185">Reference proteome</keyword>
<dbReference type="RefSeq" id="WP_269426829.1">
    <property type="nucleotide sequence ID" value="NZ_JAPWGM010000002.1"/>
</dbReference>
<sequence length="146" mass="16994">MKTSLFILVFLAFGKITYGQQLKQSIDYQFHREGKNYYAFELFKDAKDLNNNQLMLNFISSANFKKVDKILIKAGEVEVKLKFKLREEKVNSDNPEQRFYPIVFDLKSLTDKKMECNAQIIFKLDDGSSLTLPFTTCSIKELVVKN</sequence>
<name>A0ABT4L757_9SPHI</name>
<comment type="caution">
    <text evidence="1">The sequence shown here is derived from an EMBL/GenBank/DDBJ whole genome shotgun (WGS) entry which is preliminary data.</text>
</comment>
<accession>A0ABT4L757</accession>
<gene>
    <name evidence="1" type="ORF">O0955_07025</name>
</gene>
<evidence type="ECO:0000313" key="2">
    <source>
        <dbReference type="Proteomes" id="UP001144347"/>
    </source>
</evidence>
<evidence type="ECO:0000313" key="1">
    <source>
        <dbReference type="EMBL" id="MCZ4243754.1"/>
    </source>
</evidence>
<reference evidence="1" key="1">
    <citation type="submission" date="2022-12" db="EMBL/GenBank/DDBJ databases">
        <title>Genome sequence of HCMS5-2.</title>
        <authorList>
            <person name="Woo H."/>
        </authorList>
    </citation>
    <scope>NUCLEOTIDE SEQUENCE</scope>
    <source>
        <strain evidence="1">HCMS5-2</strain>
    </source>
</reference>
<organism evidence="1 2">
    <name type="scientific">Pedobacter punctiformis</name>
    <dbReference type="NCBI Taxonomy" id="3004097"/>
    <lineage>
        <taxon>Bacteria</taxon>
        <taxon>Pseudomonadati</taxon>
        <taxon>Bacteroidota</taxon>
        <taxon>Sphingobacteriia</taxon>
        <taxon>Sphingobacteriales</taxon>
        <taxon>Sphingobacteriaceae</taxon>
        <taxon>Pedobacter</taxon>
    </lineage>
</organism>